<dbReference type="Pfam" id="PF10670">
    <property type="entry name" value="DUF4198"/>
    <property type="match status" value="1"/>
</dbReference>
<evidence type="ECO:0000313" key="3">
    <source>
        <dbReference type="Proteomes" id="UP000589716"/>
    </source>
</evidence>
<organism evidence="2 3">
    <name type="scientific">Ottowia beijingensis</name>
    <dbReference type="NCBI Taxonomy" id="1207057"/>
    <lineage>
        <taxon>Bacteria</taxon>
        <taxon>Pseudomonadati</taxon>
        <taxon>Pseudomonadota</taxon>
        <taxon>Betaproteobacteria</taxon>
        <taxon>Burkholderiales</taxon>
        <taxon>Comamonadaceae</taxon>
        <taxon>Ottowia</taxon>
    </lineage>
</organism>
<dbReference type="AlphaFoldDB" id="A0A853IPW2"/>
<keyword evidence="1" id="KW-0732">Signal</keyword>
<feature type="chain" id="PRO_5033042912" evidence="1">
    <location>
        <begin position="20"/>
        <end position="266"/>
    </location>
</feature>
<gene>
    <name evidence="2" type="ORF">H0I39_02390</name>
</gene>
<evidence type="ECO:0000313" key="2">
    <source>
        <dbReference type="EMBL" id="NZA00915.1"/>
    </source>
</evidence>
<protein>
    <submittedName>
        <fullName evidence="2">DUF4198 domain-containing protein</fullName>
    </submittedName>
</protein>
<accession>A0A853IPW2</accession>
<sequence length="266" mass="28853">MRQPALAALALLASLAVHAHVPFLKPSQFNIENPRLQVESAFTEFPFQADFAMDSPNFSITQPDGTVTPLKASARTKAAVYLEPVIGAAGTYRVSTGVRVGPRYKAVETAAGKLYFAGDMQRVSGAPTSMQYYSSADVYLAKGEPAYAPRPSERGVEIIPLSSPNRLAVGAPLQLKVLQDGKPAAQARVVVAYDNEHYKKHRVEDLYDVENVRTSSLRTNDGGQFSVTPTQGGLMYLFVTLHRKVQPDLWESHNAGLTLEVAPPAP</sequence>
<comment type="caution">
    <text evidence="2">The sequence shown here is derived from an EMBL/GenBank/DDBJ whole genome shotgun (WGS) entry which is preliminary data.</text>
</comment>
<name>A0A853IPW2_9BURK</name>
<dbReference type="EMBL" id="JACCKX010000001">
    <property type="protein sequence ID" value="NZA00915.1"/>
    <property type="molecule type" value="Genomic_DNA"/>
</dbReference>
<dbReference type="Proteomes" id="UP000589716">
    <property type="component" value="Unassembled WGS sequence"/>
</dbReference>
<proteinExistence type="predicted"/>
<evidence type="ECO:0000256" key="1">
    <source>
        <dbReference type="SAM" id="SignalP"/>
    </source>
</evidence>
<keyword evidence="3" id="KW-1185">Reference proteome</keyword>
<feature type="signal peptide" evidence="1">
    <location>
        <begin position="1"/>
        <end position="19"/>
    </location>
</feature>
<reference evidence="2 3" key="1">
    <citation type="submission" date="2020-07" db="EMBL/GenBank/DDBJ databases">
        <authorList>
            <person name="Maaloum M."/>
        </authorList>
    </citation>
    <scope>NUCLEOTIDE SEQUENCE [LARGE SCALE GENOMIC DNA]</scope>
    <source>
        <strain evidence="2 3">GCS-AN-3</strain>
    </source>
</reference>
<dbReference type="InterPro" id="IPR019613">
    <property type="entry name" value="DUF4198"/>
</dbReference>